<reference evidence="4" key="1">
    <citation type="submission" date="2022-11" db="UniProtKB">
        <authorList>
            <consortium name="WormBaseParasite"/>
        </authorList>
    </citation>
    <scope>IDENTIFICATION</scope>
</reference>
<name>A0A914DJU9_9BILA</name>
<sequence length="155" mass="17251">MLIDLVSEAQTASFNMAQYLFPFDTQYVFIGQTSALLPVEVMDAIVLKPPSLDESYFLGNSEFDIVNITTNYRRFLEEGHTRFAIAISLATLFTLMILLGIVADAMPKGNEMSIIGIYILVMIILCAVGIVISTTLRLIMGHISSSKSRPPKWLR</sequence>
<dbReference type="SUPFAM" id="SSF63712">
    <property type="entry name" value="Nicotinic receptor ligand binding domain-like"/>
    <property type="match status" value="1"/>
</dbReference>
<evidence type="ECO:0000256" key="2">
    <source>
        <dbReference type="SAM" id="Phobius"/>
    </source>
</evidence>
<dbReference type="GO" id="GO:0005230">
    <property type="term" value="F:extracellular ligand-gated monoatomic ion channel activity"/>
    <property type="evidence" value="ECO:0007669"/>
    <property type="project" value="InterPro"/>
</dbReference>
<dbReference type="Gene3D" id="1.20.58.390">
    <property type="entry name" value="Neurotransmitter-gated ion-channel transmembrane domain"/>
    <property type="match status" value="1"/>
</dbReference>
<dbReference type="SUPFAM" id="SSF90112">
    <property type="entry name" value="Neurotransmitter-gated ion-channel transmembrane pore"/>
    <property type="match status" value="1"/>
</dbReference>
<dbReference type="WBParaSite" id="ACRNAN_scaffold273.g29548.t1">
    <property type="protein sequence ID" value="ACRNAN_scaffold273.g29548.t1"/>
    <property type="gene ID" value="ACRNAN_scaffold273.g29548"/>
</dbReference>
<keyword evidence="3" id="KW-1185">Reference proteome</keyword>
<keyword evidence="2" id="KW-1133">Transmembrane helix</keyword>
<dbReference type="Proteomes" id="UP000887540">
    <property type="component" value="Unplaced"/>
</dbReference>
<proteinExistence type="predicted"/>
<feature type="transmembrane region" description="Helical" evidence="2">
    <location>
        <begin position="115"/>
        <end position="139"/>
    </location>
</feature>
<dbReference type="InterPro" id="IPR036734">
    <property type="entry name" value="Neur_chan_lig-bd_sf"/>
</dbReference>
<keyword evidence="2" id="KW-0472">Membrane</keyword>
<evidence type="ECO:0000313" key="4">
    <source>
        <dbReference type="WBParaSite" id="ACRNAN_scaffold273.g29548.t1"/>
    </source>
</evidence>
<protein>
    <submittedName>
        <fullName evidence="4">Uncharacterized protein</fullName>
    </submittedName>
</protein>
<dbReference type="AlphaFoldDB" id="A0A914DJU9"/>
<evidence type="ECO:0000313" key="3">
    <source>
        <dbReference type="Proteomes" id="UP000887540"/>
    </source>
</evidence>
<evidence type="ECO:0000256" key="1">
    <source>
        <dbReference type="ARBA" id="ARBA00004141"/>
    </source>
</evidence>
<dbReference type="InterPro" id="IPR038050">
    <property type="entry name" value="Neuro_actylchol_rec"/>
</dbReference>
<organism evidence="3 4">
    <name type="scientific">Acrobeloides nanus</name>
    <dbReference type="NCBI Taxonomy" id="290746"/>
    <lineage>
        <taxon>Eukaryota</taxon>
        <taxon>Metazoa</taxon>
        <taxon>Ecdysozoa</taxon>
        <taxon>Nematoda</taxon>
        <taxon>Chromadorea</taxon>
        <taxon>Rhabditida</taxon>
        <taxon>Tylenchina</taxon>
        <taxon>Cephalobomorpha</taxon>
        <taxon>Cephaloboidea</taxon>
        <taxon>Cephalobidae</taxon>
        <taxon>Acrobeloides</taxon>
    </lineage>
</organism>
<feature type="transmembrane region" description="Helical" evidence="2">
    <location>
        <begin position="83"/>
        <end position="103"/>
    </location>
</feature>
<keyword evidence="2" id="KW-0812">Transmembrane</keyword>
<dbReference type="InterPro" id="IPR036719">
    <property type="entry name" value="Neuro-gated_channel_TM_sf"/>
</dbReference>
<accession>A0A914DJU9</accession>
<dbReference type="GO" id="GO:0016020">
    <property type="term" value="C:membrane"/>
    <property type="evidence" value="ECO:0007669"/>
    <property type="project" value="UniProtKB-SubCell"/>
</dbReference>
<comment type="subcellular location">
    <subcellularLocation>
        <location evidence="1">Membrane</location>
        <topology evidence="1">Multi-pass membrane protein</topology>
    </subcellularLocation>
</comment>